<dbReference type="EnsemblBacteria" id="ABF40911">
    <property type="protein sequence ID" value="ABF40911"/>
    <property type="gene ID" value="Acid345_1910"/>
</dbReference>
<dbReference type="OrthoDB" id="1488385at2"/>
<feature type="chain" id="PRO_5004191861" evidence="2">
    <location>
        <begin position="32"/>
        <end position="647"/>
    </location>
</feature>
<dbReference type="eggNOG" id="COG2931">
    <property type="taxonomic scope" value="Bacteria"/>
</dbReference>
<sequence>MRNMRNNTIVLLASWVVWCAIALVMAMPAGAQERETVRDRDDKLKGTVSESQLDAALQRGLPGRVMTPMPANAKATVEKSGGLRGAPARSVEMADIPQKTTTSSIPGLADGGRPLSGLTEDEYQALKRLVAMRAARGEVGTKPSTLALRGGVKAIVRPVQMTQITPNAATAHASFFYGQKENGLDPPDMGLATSENFVVQVVNASIAVYAKNGVLQAGFPKDADTFFGVAAGTFIFDPRAFYDWANHRFFVLMDTFTSGTAGGSLYFAISKTQDPRGGWWIYHFTPAGLGAGICGDFPTLGHDTTNWGTYATKGGIYIGVNLWTTSSDCGGASFSNNAVYLLPKDALYDGGGYGYWYFTGFNLGGVNMDTLQPVNVTDRADKPSTIFLMNTQNYNFGGGHCSSACNEMVLWGISGPTAGTVPDPHNPFAFLQGGNGPIVTSKVLTTLQNFTFPVNAAEPGCTTSGSPCVDTDYVFISGAVKYHAGEIFGSFNTAVASSPATTGPIWFDVHPSTDNNGQVTNAVIRQEDCFLCGGWANSGSAYYANLQPDQENNVVMIYNYSDNLTYPRSQLTSRRVTYGDSLMDGAGSYFNTGGTGFMSGRWGDYTATAPDFTIANRGLIWMSGEYATPSGWATIIGWTQYLNSDDQ</sequence>
<dbReference type="RefSeq" id="WP_011522713.1">
    <property type="nucleotide sequence ID" value="NC_008009.1"/>
</dbReference>
<evidence type="ECO:0000256" key="2">
    <source>
        <dbReference type="SAM" id="SignalP"/>
    </source>
</evidence>
<dbReference type="STRING" id="204669.Acid345_1910"/>
<accession>Q1IQD9</accession>
<evidence type="ECO:0000313" key="3">
    <source>
        <dbReference type="EMBL" id="ABF40911.1"/>
    </source>
</evidence>
<dbReference type="Proteomes" id="UP000002432">
    <property type="component" value="Chromosome"/>
</dbReference>
<evidence type="ECO:0000313" key="4">
    <source>
        <dbReference type="Proteomes" id="UP000002432"/>
    </source>
</evidence>
<keyword evidence="4" id="KW-1185">Reference proteome</keyword>
<protein>
    <submittedName>
        <fullName evidence="3">Uncharacterized protein</fullName>
    </submittedName>
</protein>
<name>Q1IQD9_KORVE</name>
<feature type="region of interest" description="Disordered" evidence="1">
    <location>
        <begin position="75"/>
        <end position="113"/>
    </location>
</feature>
<dbReference type="EMBL" id="CP000360">
    <property type="protein sequence ID" value="ABF40911.1"/>
    <property type="molecule type" value="Genomic_DNA"/>
</dbReference>
<dbReference type="AlphaFoldDB" id="Q1IQD9"/>
<dbReference type="HOGENOM" id="CLU_423228_0_0_0"/>
<organism evidence="3 4">
    <name type="scientific">Koribacter versatilis (strain Ellin345)</name>
    <dbReference type="NCBI Taxonomy" id="204669"/>
    <lineage>
        <taxon>Bacteria</taxon>
        <taxon>Pseudomonadati</taxon>
        <taxon>Acidobacteriota</taxon>
        <taxon>Terriglobia</taxon>
        <taxon>Terriglobales</taxon>
        <taxon>Candidatus Korobacteraceae</taxon>
        <taxon>Candidatus Korobacter</taxon>
    </lineage>
</organism>
<keyword evidence="2" id="KW-0732">Signal</keyword>
<gene>
    <name evidence="3" type="ordered locus">Acid345_1910</name>
</gene>
<dbReference type="KEGG" id="aba:Acid345_1910"/>
<reference evidence="3 4" key="1">
    <citation type="journal article" date="2009" name="Appl. Environ. Microbiol.">
        <title>Three genomes from the phylum Acidobacteria provide insight into the lifestyles of these microorganisms in soils.</title>
        <authorList>
            <person name="Ward N.L."/>
            <person name="Challacombe J.F."/>
            <person name="Janssen P.H."/>
            <person name="Henrissat B."/>
            <person name="Coutinho P.M."/>
            <person name="Wu M."/>
            <person name="Xie G."/>
            <person name="Haft D.H."/>
            <person name="Sait M."/>
            <person name="Badger J."/>
            <person name="Barabote R.D."/>
            <person name="Bradley B."/>
            <person name="Brettin T.S."/>
            <person name="Brinkac L.M."/>
            <person name="Bruce D."/>
            <person name="Creasy T."/>
            <person name="Daugherty S.C."/>
            <person name="Davidsen T.M."/>
            <person name="DeBoy R.T."/>
            <person name="Detter J.C."/>
            <person name="Dodson R.J."/>
            <person name="Durkin A.S."/>
            <person name="Ganapathy A."/>
            <person name="Gwinn-Giglio M."/>
            <person name="Han C.S."/>
            <person name="Khouri H."/>
            <person name="Kiss H."/>
            <person name="Kothari S.P."/>
            <person name="Madupu R."/>
            <person name="Nelson K.E."/>
            <person name="Nelson W.C."/>
            <person name="Paulsen I."/>
            <person name="Penn K."/>
            <person name="Ren Q."/>
            <person name="Rosovitz M.J."/>
            <person name="Selengut J.D."/>
            <person name="Shrivastava S."/>
            <person name="Sullivan S.A."/>
            <person name="Tapia R."/>
            <person name="Thompson L.S."/>
            <person name="Watkins K.L."/>
            <person name="Yang Q."/>
            <person name="Yu C."/>
            <person name="Zafar N."/>
            <person name="Zhou L."/>
            <person name="Kuske C.R."/>
        </authorList>
    </citation>
    <scope>NUCLEOTIDE SEQUENCE [LARGE SCALE GENOMIC DNA]</scope>
    <source>
        <strain evidence="3 4">Ellin345</strain>
    </source>
</reference>
<proteinExistence type="predicted"/>
<feature type="signal peptide" evidence="2">
    <location>
        <begin position="1"/>
        <end position="31"/>
    </location>
</feature>
<evidence type="ECO:0000256" key="1">
    <source>
        <dbReference type="SAM" id="MobiDB-lite"/>
    </source>
</evidence>